<feature type="region of interest" description="Disordered" evidence="1">
    <location>
        <begin position="372"/>
        <end position="411"/>
    </location>
</feature>
<feature type="compositionally biased region" description="Polar residues" evidence="1">
    <location>
        <begin position="218"/>
        <end position="230"/>
    </location>
</feature>
<evidence type="ECO:0008006" key="4">
    <source>
        <dbReference type="Google" id="ProtNLM"/>
    </source>
</evidence>
<feature type="compositionally biased region" description="Pro residues" evidence="1">
    <location>
        <begin position="388"/>
        <end position="399"/>
    </location>
</feature>
<dbReference type="AlphaFoldDB" id="A0A6A4TBY1"/>
<feature type="compositionally biased region" description="Basic residues" evidence="1">
    <location>
        <begin position="655"/>
        <end position="670"/>
    </location>
</feature>
<feature type="compositionally biased region" description="Acidic residues" evidence="1">
    <location>
        <begin position="860"/>
        <end position="872"/>
    </location>
</feature>
<organism evidence="2 3">
    <name type="scientific">Scophthalmus maximus</name>
    <name type="common">Turbot</name>
    <name type="synonym">Psetta maxima</name>
    <dbReference type="NCBI Taxonomy" id="52904"/>
    <lineage>
        <taxon>Eukaryota</taxon>
        <taxon>Metazoa</taxon>
        <taxon>Chordata</taxon>
        <taxon>Craniata</taxon>
        <taxon>Vertebrata</taxon>
        <taxon>Euteleostomi</taxon>
        <taxon>Actinopterygii</taxon>
        <taxon>Neopterygii</taxon>
        <taxon>Teleostei</taxon>
        <taxon>Neoteleostei</taxon>
        <taxon>Acanthomorphata</taxon>
        <taxon>Carangaria</taxon>
        <taxon>Pleuronectiformes</taxon>
        <taxon>Pleuronectoidei</taxon>
        <taxon>Scophthalmidae</taxon>
        <taxon>Scophthalmus</taxon>
    </lineage>
</organism>
<dbReference type="GO" id="GO:0072659">
    <property type="term" value="P:protein localization to plasma membrane"/>
    <property type="evidence" value="ECO:0007669"/>
    <property type="project" value="TreeGrafter"/>
</dbReference>
<dbReference type="PANTHER" id="PTHR16830">
    <property type="entry name" value="SH2 CONTAINING ADAPTOR PRAM-1 RELATED"/>
    <property type="match status" value="1"/>
</dbReference>
<accession>A0A6A4TBY1</accession>
<sequence>MDQEDSLDFKALRAKFQDEELLLTQHKIRPALPDKPKVVPLPQSPTHHLPAGARPSLLTSISQSMDGKTNLAPRVVFKNEMKESKNPLIQATSKGNDNKEGKLKFGKDKTKGSKERLDGDSSYLKPKKDKKLPAPPKVSTAELVPATPPPKATASKKMGFLNLKKSLKRDSLNITTDPILDTPSSDIPGTAPLIPVTSDFGDRSPEPKISAPKAILTNFPTSPDSSTTMETAPPFIIPASPDFTQVPAVIPDVPAPAVLDSETPLEIETPATSLSRPDIPPSVVLTPAASHSTSAPAPAPRVLAAEAATEAVNIAAVETPPPVTDPPSILASPKTGRTISPLSALVRAEDMNPGKRSPADQRIFNALEKARKKIGSPLTNHSTSYSTTPPPEELPPPESPTHSLPQLPPIDYEDRAGKAQRPKAKQVNGIDHRLCHNNIRSAFDWFGFLTDQTLRSACSLRVFPKLKVFCRFHCSNPGQASPVLEGISEEGSAAPPERFVVPPPPPRMVLPHPEALGPAPEKPARPPYVNLSEFIPPPPEEDDDIAVPLEFSDTDTTDVPEFDDVPSAAHSPELPVSEWGNGEYTGPHTVDGHNLPEFSSNGITAPGAEVHAVPALGDEYQDDPQAVAGLEAAEAANGISVSTENNYEDVLTSATKKKGKSEGGKKRKGPPKNPYAVAAQAANEEKSKTGRFGKSDKKVVAEGPDEKELKKKEKQRLEKEKKELKERQEREKKEQKEREKKENEMRKKFKITGQEDAMYQATVTVTTKGRKDDLLVGSGDVISIIRTTNCPKGKWLARDSGNNYGYIAVDHVELDIKEMLELGKRAANTHKTSSNVTEGQVTSTGRSSSMMLMLACSVTDDSEEWTGDEDDNLSPVQQPADPFAPAGHTRTLSMPDIGNKDLNIVHQHSQSDLSADGPHVQARHEALQKLATFFHSPKPVEPASRSEVNETEETDFDLPEMLILPPPDLYADMTME</sequence>
<dbReference type="SUPFAM" id="SSF50044">
    <property type="entry name" value="SH3-domain"/>
    <property type="match status" value="1"/>
</dbReference>
<proteinExistence type="predicted"/>
<feature type="compositionally biased region" description="Basic and acidic residues" evidence="1">
    <location>
        <begin position="683"/>
        <end position="745"/>
    </location>
</feature>
<dbReference type="GO" id="GO:0005886">
    <property type="term" value="C:plasma membrane"/>
    <property type="evidence" value="ECO:0007669"/>
    <property type="project" value="InterPro"/>
</dbReference>
<feature type="region of interest" description="Disordered" evidence="1">
    <location>
        <begin position="176"/>
        <end position="236"/>
    </location>
</feature>
<dbReference type="EMBL" id="VEVO01000005">
    <property type="protein sequence ID" value="KAF0042369.1"/>
    <property type="molecule type" value="Genomic_DNA"/>
</dbReference>
<feature type="compositionally biased region" description="Basic and acidic residues" evidence="1">
    <location>
        <begin position="96"/>
        <end position="119"/>
    </location>
</feature>
<comment type="caution">
    <text evidence="2">The sequence shown here is derived from an EMBL/GenBank/DDBJ whole genome shotgun (WGS) entry which is preliminary data.</text>
</comment>
<feature type="region of interest" description="Disordered" evidence="1">
    <location>
        <begin position="78"/>
        <end position="157"/>
    </location>
</feature>
<feature type="region of interest" description="Disordered" evidence="1">
    <location>
        <begin position="32"/>
        <end position="55"/>
    </location>
</feature>
<dbReference type="PANTHER" id="PTHR16830:SF20">
    <property type="entry name" value="SI:CH211-188C16.1-RELATED"/>
    <property type="match status" value="1"/>
</dbReference>
<evidence type="ECO:0000313" key="3">
    <source>
        <dbReference type="Proteomes" id="UP000438429"/>
    </source>
</evidence>
<dbReference type="InterPro" id="IPR036028">
    <property type="entry name" value="SH3-like_dom_sf"/>
</dbReference>
<feature type="region of interest" description="Disordered" evidence="1">
    <location>
        <begin position="937"/>
        <end position="957"/>
    </location>
</feature>
<feature type="region of interest" description="Disordered" evidence="1">
    <location>
        <begin position="636"/>
        <end position="745"/>
    </location>
</feature>
<feature type="region of interest" description="Disordered" evidence="1">
    <location>
        <begin position="571"/>
        <end position="605"/>
    </location>
</feature>
<reference evidence="2 3" key="1">
    <citation type="submission" date="2019-06" db="EMBL/GenBank/DDBJ databases">
        <title>Draft genomes of female and male turbot (Scophthalmus maximus).</title>
        <authorList>
            <person name="Xu H."/>
            <person name="Xu X.-W."/>
            <person name="Shao C."/>
            <person name="Chen S."/>
        </authorList>
    </citation>
    <scope>NUCLEOTIDE SEQUENCE [LARGE SCALE GENOMIC DNA]</scope>
    <source>
        <strain evidence="2">Ysfricsl-2016a</strain>
        <tissue evidence="2">Blood</tissue>
    </source>
</reference>
<dbReference type="GO" id="GO:0050852">
    <property type="term" value="P:T cell receptor signaling pathway"/>
    <property type="evidence" value="ECO:0007669"/>
    <property type="project" value="TreeGrafter"/>
</dbReference>
<protein>
    <recommendedName>
        <fullName evidence="4">Helically-extended SH3 domain-containing protein</fullName>
    </recommendedName>
</protein>
<dbReference type="GO" id="GO:0007229">
    <property type="term" value="P:integrin-mediated signaling pathway"/>
    <property type="evidence" value="ECO:0007669"/>
    <property type="project" value="InterPro"/>
</dbReference>
<gene>
    <name evidence="2" type="ORF">F2P81_005901</name>
</gene>
<dbReference type="FunFam" id="2.30.30.40:FF:000307">
    <property type="entry name" value="Predicted protein"/>
    <property type="match status" value="1"/>
</dbReference>
<dbReference type="Proteomes" id="UP000438429">
    <property type="component" value="Unassembled WGS sequence"/>
</dbReference>
<feature type="compositionally biased region" description="Polar residues" evidence="1">
    <location>
        <begin position="176"/>
        <end position="187"/>
    </location>
</feature>
<feature type="compositionally biased region" description="Low complexity" evidence="1">
    <location>
        <begin position="286"/>
        <end position="298"/>
    </location>
</feature>
<feature type="region of interest" description="Disordered" evidence="1">
    <location>
        <begin position="261"/>
        <end position="298"/>
    </location>
</feature>
<feature type="region of interest" description="Disordered" evidence="1">
    <location>
        <begin position="860"/>
        <end position="896"/>
    </location>
</feature>
<dbReference type="InterPro" id="IPR043443">
    <property type="entry name" value="FYB1/2-like"/>
</dbReference>
<name>A0A6A4TBY1_SCOMX</name>
<feature type="region of interest" description="Disordered" evidence="1">
    <location>
        <begin position="317"/>
        <end position="336"/>
    </location>
</feature>
<dbReference type="Gene3D" id="2.30.30.40">
    <property type="entry name" value="SH3 Domains"/>
    <property type="match status" value="1"/>
</dbReference>
<evidence type="ECO:0000256" key="1">
    <source>
        <dbReference type="SAM" id="MobiDB-lite"/>
    </source>
</evidence>
<evidence type="ECO:0000313" key="2">
    <source>
        <dbReference type="EMBL" id="KAF0042369.1"/>
    </source>
</evidence>